<dbReference type="EC" id="3.1.-.-" evidence="6"/>
<dbReference type="EMBL" id="JBBIAA010000002">
    <property type="protein sequence ID" value="MEJ5944153.1"/>
    <property type="molecule type" value="Genomic_DNA"/>
</dbReference>
<name>A0ABU8RGK7_9ACTN</name>
<keyword evidence="9" id="KW-1185">Reference proteome</keyword>
<comment type="similarity">
    <text evidence="6">Belongs to the PINc/VapC protein family.</text>
</comment>
<evidence type="ECO:0000313" key="8">
    <source>
        <dbReference type="EMBL" id="MEJ5944153.1"/>
    </source>
</evidence>
<proteinExistence type="inferred from homology"/>
<dbReference type="HAMAP" id="MF_00265">
    <property type="entry name" value="VapC_Nob1"/>
    <property type="match status" value="1"/>
</dbReference>
<keyword evidence="1 6" id="KW-1277">Toxin-antitoxin system</keyword>
<organism evidence="8 9">
    <name type="scientific">Pseudokineococcus basanitobsidens</name>
    <dbReference type="NCBI Taxonomy" id="1926649"/>
    <lineage>
        <taxon>Bacteria</taxon>
        <taxon>Bacillati</taxon>
        <taxon>Actinomycetota</taxon>
        <taxon>Actinomycetes</taxon>
        <taxon>Kineosporiales</taxon>
        <taxon>Kineosporiaceae</taxon>
        <taxon>Pseudokineococcus</taxon>
    </lineage>
</organism>
<keyword evidence="3 6" id="KW-0479">Metal-binding</keyword>
<feature type="binding site" evidence="6">
    <location>
        <position position="108"/>
    </location>
    <ligand>
        <name>Mg(2+)</name>
        <dbReference type="ChEBI" id="CHEBI:18420"/>
    </ligand>
</feature>
<protein>
    <recommendedName>
        <fullName evidence="6">Ribonuclease VapC</fullName>
        <shortName evidence="6">RNase VapC</shortName>
        <ecNumber evidence="6">3.1.-.-</ecNumber>
    </recommendedName>
    <alternativeName>
        <fullName evidence="6">Toxin VapC</fullName>
    </alternativeName>
</protein>
<keyword evidence="4 6" id="KW-0378">Hydrolase</keyword>
<sequence>MRLLDLNLLLYALDETSPRHDAAAPWLEAQLNGSETVGLPWVVLLGFVRLSTRSAVFADPFTAEQSLDVVDGWLRLPVVTTPQETPDHARVLRELLAPTGTAGNLTSDAHLAALAVEHGAELCSTDSDFARFPGLRWTDPLR</sequence>
<evidence type="ECO:0000256" key="5">
    <source>
        <dbReference type="ARBA" id="ARBA00022842"/>
    </source>
</evidence>
<evidence type="ECO:0000256" key="3">
    <source>
        <dbReference type="ARBA" id="ARBA00022723"/>
    </source>
</evidence>
<dbReference type="SUPFAM" id="SSF88723">
    <property type="entry name" value="PIN domain-like"/>
    <property type="match status" value="1"/>
</dbReference>
<dbReference type="InterPro" id="IPR022907">
    <property type="entry name" value="VapC_family"/>
</dbReference>
<dbReference type="InterPro" id="IPR006226">
    <property type="entry name" value="Mtu_PIN"/>
</dbReference>
<dbReference type="Pfam" id="PF01850">
    <property type="entry name" value="PIN"/>
    <property type="match status" value="1"/>
</dbReference>
<comment type="function">
    <text evidence="6">Toxic component of a toxin-antitoxin (TA) system. An RNase.</text>
</comment>
<feature type="binding site" evidence="6">
    <location>
        <position position="5"/>
    </location>
    <ligand>
        <name>Mg(2+)</name>
        <dbReference type="ChEBI" id="CHEBI:18420"/>
    </ligand>
</feature>
<evidence type="ECO:0000313" key="9">
    <source>
        <dbReference type="Proteomes" id="UP001387100"/>
    </source>
</evidence>
<feature type="domain" description="PIN" evidence="7">
    <location>
        <begin position="3"/>
        <end position="133"/>
    </location>
</feature>
<gene>
    <name evidence="6" type="primary">vapC</name>
    <name evidence="8" type="ORF">WDZ17_02455</name>
</gene>
<dbReference type="NCBIfam" id="TIGR00028">
    <property type="entry name" value="Mtu_PIN_fam"/>
    <property type="match status" value="1"/>
</dbReference>
<comment type="cofactor">
    <cofactor evidence="6">
        <name>Mg(2+)</name>
        <dbReference type="ChEBI" id="CHEBI:18420"/>
    </cofactor>
</comment>
<evidence type="ECO:0000256" key="1">
    <source>
        <dbReference type="ARBA" id="ARBA00022649"/>
    </source>
</evidence>
<dbReference type="Proteomes" id="UP001387100">
    <property type="component" value="Unassembled WGS sequence"/>
</dbReference>
<keyword evidence="5 6" id="KW-0460">Magnesium</keyword>
<dbReference type="InterPro" id="IPR029060">
    <property type="entry name" value="PIN-like_dom_sf"/>
</dbReference>
<evidence type="ECO:0000256" key="2">
    <source>
        <dbReference type="ARBA" id="ARBA00022722"/>
    </source>
</evidence>
<keyword evidence="2 6" id="KW-0540">Nuclease</keyword>
<evidence type="ECO:0000256" key="6">
    <source>
        <dbReference type="HAMAP-Rule" id="MF_00265"/>
    </source>
</evidence>
<evidence type="ECO:0000259" key="7">
    <source>
        <dbReference type="Pfam" id="PF01850"/>
    </source>
</evidence>
<dbReference type="InterPro" id="IPR002716">
    <property type="entry name" value="PIN_dom"/>
</dbReference>
<accession>A0ABU8RGK7</accession>
<dbReference type="Gene3D" id="3.40.50.1010">
    <property type="entry name" value="5'-nuclease"/>
    <property type="match status" value="1"/>
</dbReference>
<evidence type="ECO:0000256" key="4">
    <source>
        <dbReference type="ARBA" id="ARBA00022801"/>
    </source>
</evidence>
<keyword evidence="6" id="KW-0800">Toxin</keyword>
<comment type="caution">
    <text evidence="8">The sequence shown here is derived from an EMBL/GenBank/DDBJ whole genome shotgun (WGS) entry which is preliminary data.</text>
</comment>
<reference evidence="8 9" key="1">
    <citation type="journal article" date="2017" name="Int. J. Syst. Evol. Microbiol.">
        <title>Pseudokineococcus basanitobsidens sp. nov., isolated from volcanic rock.</title>
        <authorList>
            <person name="Lee D.W."/>
            <person name="Park M.Y."/>
            <person name="Kim J.J."/>
            <person name="Kim B.S."/>
        </authorList>
    </citation>
    <scope>NUCLEOTIDE SEQUENCE [LARGE SCALE GENOMIC DNA]</scope>
    <source>
        <strain evidence="8 9">DSM 103726</strain>
    </source>
</reference>
<dbReference type="RefSeq" id="WP_339573544.1">
    <property type="nucleotide sequence ID" value="NZ_JBBIAA010000002.1"/>
</dbReference>